<accession>A0A9D1X917</accession>
<sequence length="315" mass="35146">MRRPLLFTIVLLLTCVSLTRAQYDVRLSQYFQAKPYYNPASVGATEDLNILALARMEWVGIKGAPLSFFAMADMPLTLGKTQHGVGVVLLTESIGLFQNTHVGLQYAYKQKLFGGIISGGFQIGLVNQSFDGSKVEMVESEYHQQTDEAIPTSQVSGMGFDMNFGLFYTHKKFYAGIGMAHLIEPELQLGENAYSYIGRTYNFMGGYNIQLPNPLFELQPSVFLLTDLQSFHTDITARLEYNKMFNGGVSYRVNESVGIIFGVKIGRFQAGYAYDFPITALGQATSGSHELCVRYSLKLKKTKTGKNRHKSVRIL</sequence>
<name>A0A9D1X917_9BACT</name>
<organism evidence="1 2">
    <name type="scientific">Candidatus Parabacteroides intestinipullorum</name>
    <dbReference type="NCBI Taxonomy" id="2838723"/>
    <lineage>
        <taxon>Bacteria</taxon>
        <taxon>Pseudomonadati</taxon>
        <taxon>Bacteroidota</taxon>
        <taxon>Bacteroidia</taxon>
        <taxon>Bacteroidales</taxon>
        <taxon>Tannerellaceae</taxon>
        <taxon>Parabacteroides</taxon>
    </lineage>
</organism>
<comment type="caution">
    <text evidence="1">The sequence shown here is derived from an EMBL/GenBank/DDBJ whole genome shotgun (WGS) entry which is preliminary data.</text>
</comment>
<proteinExistence type="predicted"/>
<dbReference type="Pfam" id="PF11751">
    <property type="entry name" value="PorP_SprF"/>
    <property type="match status" value="1"/>
</dbReference>
<evidence type="ECO:0000313" key="1">
    <source>
        <dbReference type="EMBL" id="HIX74781.1"/>
    </source>
</evidence>
<gene>
    <name evidence="1" type="ORF">H9977_07095</name>
</gene>
<dbReference type="EMBL" id="DXEL01000048">
    <property type="protein sequence ID" value="HIX74781.1"/>
    <property type="molecule type" value="Genomic_DNA"/>
</dbReference>
<dbReference type="Proteomes" id="UP000886740">
    <property type="component" value="Unassembled WGS sequence"/>
</dbReference>
<dbReference type="InterPro" id="IPR019861">
    <property type="entry name" value="PorP/SprF_Bacteroidetes"/>
</dbReference>
<protein>
    <submittedName>
        <fullName evidence="1">Type IX secretion system membrane protein PorP/SprF</fullName>
    </submittedName>
</protein>
<reference evidence="1" key="2">
    <citation type="submission" date="2021-04" db="EMBL/GenBank/DDBJ databases">
        <authorList>
            <person name="Gilroy R."/>
        </authorList>
    </citation>
    <scope>NUCLEOTIDE SEQUENCE</scope>
    <source>
        <strain evidence="1">ChiGjej6B6-14162</strain>
    </source>
</reference>
<dbReference type="AlphaFoldDB" id="A0A9D1X917"/>
<dbReference type="NCBIfam" id="TIGR03519">
    <property type="entry name" value="T9SS_PorP_fam"/>
    <property type="match status" value="1"/>
</dbReference>
<evidence type="ECO:0000313" key="2">
    <source>
        <dbReference type="Proteomes" id="UP000886740"/>
    </source>
</evidence>
<reference evidence="1" key="1">
    <citation type="journal article" date="2021" name="PeerJ">
        <title>Extensive microbial diversity within the chicken gut microbiome revealed by metagenomics and culture.</title>
        <authorList>
            <person name="Gilroy R."/>
            <person name="Ravi A."/>
            <person name="Getino M."/>
            <person name="Pursley I."/>
            <person name="Horton D.L."/>
            <person name="Alikhan N.F."/>
            <person name="Baker D."/>
            <person name="Gharbi K."/>
            <person name="Hall N."/>
            <person name="Watson M."/>
            <person name="Adriaenssens E.M."/>
            <person name="Foster-Nyarko E."/>
            <person name="Jarju S."/>
            <person name="Secka A."/>
            <person name="Antonio M."/>
            <person name="Oren A."/>
            <person name="Chaudhuri R.R."/>
            <person name="La Ragione R."/>
            <person name="Hildebrand F."/>
            <person name="Pallen M.J."/>
        </authorList>
    </citation>
    <scope>NUCLEOTIDE SEQUENCE</scope>
    <source>
        <strain evidence="1">ChiGjej6B6-14162</strain>
    </source>
</reference>